<accession>A0A1H8MFD4</accession>
<dbReference type="OrthoDB" id="8611879at2"/>
<proteinExistence type="predicted"/>
<evidence type="ECO:0000313" key="2">
    <source>
        <dbReference type="EMBL" id="SEO15896.1"/>
    </source>
</evidence>
<evidence type="ECO:0000313" key="3">
    <source>
        <dbReference type="Proteomes" id="UP000199372"/>
    </source>
</evidence>
<sequence length="254" mass="27264">MGTSKDGSGSNDRSPLVPEHADAEPGKPLPSREPNALRSYRGSVTRYIRSGSADDRRAVFRSYARNAVGGSANGYRRQGANARSGAAGIAGIGDLSRGGTGQDATGSDLRSAIGRPVEEAAQIIANAVAPEGQDRDEVRAAIQDAICQVLSEQDTFDPSAMTEDQFHDLLAVYVTTCVFHDLWFREAGASVNRNASPEALMDRENDLRETVRATVDNVLSQRGGTPVSQMSANELRDLQLDVVRGTLEIWESDE</sequence>
<dbReference type="Proteomes" id="UP000199372">
    <property type="component" value="Unassembled WGS sequence"/>
</dbReference>
<name>A0A1H8MFD4_9RHOB</name>
<evidence type="ECO:0000256" key="1">
    <source>
        <dbReference type="SAM" id="MobiDB-lite"/>
    </source>
</evidence>
<keyword evidence="3" id="KW-1185">Reference proteome</keyword>
<feature type="compositionally biased region" description="Polar residues" evidence="1">
    <location>
        <begin position="1"/>
        <end position="13"/>
    </location>
</feature>
<gene>
    <name evidence="2" type="ORF">SAMN04488011_11613</name>
</gene>
<dbReference type="RefSeq" id="WP_139210150.1">
    <property type="nucleotide sequence ID" value="NZ_FOCM01000016.1"/>
</dbReference>
<dbReference type="AlphaFoldDB" id="A0A1H8MFD4"/>
<dbReference type="EMBL" id="FOCM01000016">
    <property type="protein sequence ID" value="SEO15896.1"/>
    <property type="molecule type" value="Genomic_DNA"/>
</dbReference>
<reference evidence="3" key="1">
    <citation type="submission" date="2016-10" db="EMBL/GenBank/DDBJ databases">
        <authorList>
            <person name="Varghese N."/>
            <person name="Submissions S."/>
        </authorList>
    </citation>
    <scope>NUCLEOTIDE SEQUENCE [LARGE SCALE GENOMIC DNA]</scope>
    <source>
        <strain evidence="3">DSM 26893</strain>
    </source>
</reference>
<feature type="region of interest" description="Disordered" evidence="1">
    <location>
        <begin position="1"/>
        <end position="40"/>
    </location>
</feature>
<protein>
    <submittedName>
        <fullName evidence="2">Uncharacterized protein</fullName>
    </submittedName>
</protein>
<organism evidence="2 3">
    <name type="scientific">Palleronia pelagia</name>
    <dbReference type="NCBI Taxonomy" id="387096"/>
    <lineage>
        <taxon>Bacteria</taxon>
        <taxon>Pseudomonadati</taxon>
        <taxon>Pseudomonadota</taxon>
        <taxon>Alphaproteobacteria</taxon>
        <taxon>Rhodobacterales</taxon>
        <taxon>Roseobacteraceae</taxon>
        <taxon>Palleronia</taxon>
    </lineage>
</organism>